<dbReference type="InterPro" id="IPR023296">
    <property type="entry name" value="Glyco_hydro_beta-prop_sf"/>
</dbReference>
<keyword evidence="4" id="KW-1185">Reference proteome</keyword>
<evidence type="ECO:0000259" key="2">
    <source>
        <dbReference type="Pfam" id="PF22847"/>
    </source>
</evidence>
<feature type="signal peptide" evidence="1">
    <location>
        <begin position="1"/>
        <end position="19"/>
    </location>
</feature>
<dbReference type="InterPro" id="IPR050727">
    <property type="entry name" value="GH43_arabinanases"/>
</dbReference>
<dbReference type="SUPFAM" id="SSF75005">
    <property type="entry name" value="Arabinanase/levansucrase/invertase"/>
    <property type="match status" value="1"/>
</dbReference>
<dbReference type="Proteomes" id="UP000008461">
    <property type="component" value="Chromosome"/>
</dbReference>
<sequence>MIQRISLLLLLGLCGSLHAQSGKMTYLFSYFKGNGEDGLHLAYSQDGLKWSSLNADKSYLQPVVGTSKLMRDPCIVQAPDGIFHMVWTSGWTERGIGYASSRDLISWSEQQYLPVMDHEPTARNCWAPELFYDKASKQYLIYWSTTIPGRFPKGASEGDSGYNHRMYYTTTTDFKNFSPTRLLYDHDFNVIDGTIQKVKGEYVLFLKDETRNPARKNLRIARSKQLTEGYSAASEPITGKYWAEGPTVLKIKKHWMVYFDKYTEKKYGAVRSSDLKTWEDISEQVSFPAGLRHGTVFTVKTKWFEEVFKVK</sequence>
<dbReference type="PANTHER" id="PTHR43301:SF3">
    <property type="entry name" value="ARABINAN ENDO-1,5-ALPHA-L-ARABINOSIDASE A-RELATED"/>
    <property type="match status" value="1"/>
</dbReference>
<name>F4KZG1_HALH1</name>
<evidence type="ECO:0000313" key="3">
    <source>
        <dbReference type="EMBL" id="AEE49431.1"/>
    </source>
</evidence>
<dbReference type="eggNOG" id="COG3940">
    <property type="taxonomic scope" value="Bacteria"/>
</dbReference>
<dbReference type="Gene3D" id="2.115.10.20">
    <property type="entry name" value="Glycosyl hydrolase domain, family 43"/>
    <property type="match status" value="1"/>
</dbReference>
<accession>F4KZG1</accession>
<protein>
    <submittedName>
        <fullName evidence="3">Beta-galactosidase I</fullName>
    </submittedName>
</protein>
<reference key="2">
    <citation type="submission" date="2011-04" db="EMBL/GenBank/DDBJ databases">
        <title>Complete sequence of chromosome of Haliscomenobacter hydrossis DSM 1100.</title>
        <authorList>
            <consortium name="US DOE Joint Genome Institute (JGI-PGF)"/>
            <person name="Lucas S."/>
            <person name="Han J."/>
            <person name="Lapidus A."/>
            <person name="Bruce D."/>
            <person name="Goodwin L."/>
            <person name="Pitluck S."/>
            <person name="Peters L."/>
            <person name="Kyrpides N."/>
            <person name="Mavromatis K."/>
            <person name="Ivanova N."/>
            <person name="Ovchinnikova G."/>
            <person name="Pagani I."/>
            <person name="Daligault H."/>
            <person name="Detter J.C."/>
            <person name="Han C."/>
            <person name="Land M."/>
            <person name="Hauser L."/>
            <person name="Markowitz V."/>
            <person name="Cheng J.-F."/>
            <person name="Hugenholtz P."/>
            <person name="Woyke T."/>
            <person name="Wu D."/>
            <person name="Verbarg S."/>
            <person name="Frueling A."/>
            <person name="Brambilla E."/>
            <person name="Klenk H.-P."/>
            <person name="Eisen J.A."/>
        </authorList>
    </citation>
    <scope>NUCLEOTIDE SEQUENCE</scope>
    <source>
        <strain>DSM 1100</strain>
    </source>
</reference>
<proteinExistence type="predicted"/>
<feature type="chain" id="PRO_5003316272" evidence="1">
    <location>
        <begin position="20"/>
        <end position="311"/>
    </location>
</feature>
<dbReference type="CDD" id="cd08983">
    <property type="entry name" value="GH43_Bt3655-like"/>
    <property type="match status" value="1"/>
</dbReference>
<dbReference type="EMBL" id="CP002691">
    <property type="protein sequence ID" value="AEE49431.1"/>
    <property type="molecule type" value="Genomic_DNA"/>
</dbReference>
<reference evidence="3 4" key="1">
    <citation type="journal article" date="2011" name="Stand. Genomic Sci.">
        <title>Complete genome sequence of Haliscomenobacter hydrossis type strain (O).</title>
        <authorList>
            <consortium name="US DOE Joint Genome Institute (JGI-PGF)"/>
            <person name="Daligault H."/>
            <person name="Lapidus A."/>
            <person name="Zeytun A."/>
            <person name="Nolan M."/>
            <person name="Lucas S."/>
            <person name="Del Rio T.G."/>
            <person name="Tice H."/>
            <person name="Cheng J.F."/>
            <person name="Tapia R."/>
            <person name="Han C."/>
            <person name="Goodwin L."/>
            <person name="Pitluck S."/>
            <person name="Liolios K."/>
            <person name="Pagani I."/>
            <person name="Ivanova N."/>
            <person name="Huntemann M."/>
            <person name="Mavromatis K."/>
            <person name="Mikhailova N."/>
            <person name="Pati A."/>
            <person name="Chen A."/>
            <person name="Palaniappan K."/>
            <person name="Land M."/>
            <person name="Hauser L."/>
            <person name="Brambilla E.M."/>
            <person name="Rohde M."/>
            <person name="Verbarg S."/>
            <person name="Goker M."/>
            <person name="Bristow J."/>
            <person name="Eisen J.A."/>
            <person name="Markowitz V."/>
            <person name="Hugenholtz P."/>
            <person name="Kyrpides N.C."/>
            <person name="Klenk H.P."/>
            <person name="Woyke T."/>
        </authorList>
    </citation>
    <scope>NUCLEOTIDE SEQUENCE [LARGE SCALE GENOMIC DNA]</scope>
    <source>
        <strain evidence="4">ATCC 27775 / DSM 1100 / LMG 10767 / O</strain>
    </source>
</reference>
<dbReference type="HOGENOM" id="CLU_010779_1_1_10"/>
<gene>
    <name evidence="3" type="ordered locus">Halhy_1539</name>
</gene>
<keyword evidence="1" id="KW-0732">Signal</keyword>
<dbReference type="OrthoDB" id="9758923at2"/>
<dbReference type="KEGG" id="hhy:Halhy_1539"/>
<dbReference type="AlphaFoldDB" id="F4KZG1"/>
<dbReference type="PANTHER" id="PTHR43301">
    <property type="entry name" value="ARABINAN ENDO-1,5-ALPHA-L-ARABINOSIDASE"/>
    <property type="match status" value="1"/>
</dbReference>
<dbReference type="InterPro" id="IPR055133">
    <property type="entry name" value="BT_3657-like_N"/>
</dbReference>
<dbReference type="Pfam" id="PF22847">
    <property type="entry name" value="BT_3657-like_N"/>
    <property type="match status" value="1"/>
</dbReference>
<dbReference type="RefSeq" id="WP_013763985.1">
    <property type="nucleotide sequence ID" value="NC_015510.1"/>
</dbReference>
<organism evidence="3 4">
    <name type="scientific">Haliscomenobacter hydrossis (strain ATCC 27775 / DSM 1100 / LMG 10767 / O)</name>
    <dbReference type="NCBI Taxonomy" id="760192"/>
    <lineage>
        <taxon>Bacteria</taxon>
        <taxon>Pseudomonadati</taxon>
        <taxon>Bacteroidota</taxon>
        <taxon>Saprospiria</taxon>
        <taxon>Saprospirales</taxon>
        <taxon>Haliscomenobacteraceae</taxon>
        <taxon>Haliscomenobacter</taxon>
    </lineage>
</organism>
<evidence type="ECO:0000313" key="4">
    <source>
        <dbReference type="Proteomes" id="UP000008461"/>
    </source>
</evidence>
<evidence type="ECO:0000256" key="1">
    <source>
        <dbReference type="SAM" id="SignalP"/>
    </source>
</evidence>
<feature type="domain" description="Arabinosidase BT-3657-like N-terminal" evidence="2">
    <location>
        <begin position="27"/>
        <end position="113"/>
    </location>
</feature>
<dbReference type="STRING" id="760192.Halhy_1539"/>